<dbReference type="SMART" id="SM00487">
    <property type="entry name" value="DEXDc"/>
    <property type="match status" value="1"/>
</dbReference>
<keyword evidence="2" id="KW-0479">Metal-binding</keyword>
<protein>
    <submittedName>
        <fullName evidence="7">DEAD/DEAH box helicase</fullName>
    </submittedName>
</protein>
<accession>A0A5M6DAA8</accession>
<dbReference type="AlphaFoldDB" id="A0A5M6DAA8"/>
<reference evidence="7 8" key="1">
    <citation type="submission" date="2019-08" db="EMBL/GenBank/DDBJ databases">
        <authorList>
            <person name="Dhanesh K."/>
            <person name="Kumar G."/>
            <person name="Sasikala C."/>
            <person name="Venkata Ramana C."/>
        </authorList>
    </citation>
    <scope>NUCLEOTIDE SEQUENCE [LARGE SCALE GENOMIC DNA]</scope>
    <source>
        <strain evidence="7 8">JC645</strain>
    </source>
</reference>
<dbReference type="InterPro" id="IPR027417">
    <property type="entry name" value="P-loop_NTPase"/>
</dbReference>
<evidence type="ECO:0000259" key="4">
    <source>
        <dbReference type="PROSITE" id="PS50966"/>
    </source>
</evidence>
<keyword evidence="7" id="KW-0347">Helicase</keyword>
<comment type="caution">
    <text evidence="7">The sequence shown here is derived from an EMBL/GenBank/DDBJ whole genome shotgun (WGS) entry which is preliminary data.</text>
</comment>
<evidence type="ECO:0000259" key="6">
    <source>
        <dbReference type="PROSITE" id="PS51194"/>
    </source>
</evidence>
<dbReference type="InterPro" id="IPR007527">
    <property type="entry name" value="Znf_SWIM"/>
</dbReference>
<feature type="domain" description="Helicase C-terminal" evidence="6">
    <location>
        <begin position="655"/>
        <end position="811"/>
    </location>
</feature>
<evidence type="ECO:0000256" key="3">
    <source>
        <dbReference type="SAM" id="MobiDB-lite"/>
    </source>
</evidence>
<dbReference type="Gene3D" id="3.40.50.10810">
    <property type="entry name" value="Tandem AAA-ATPase domain"/>
    <property type="match status" value="1"/>
</dbReference>
<dbReference type="Pfam" id="PF00176">
    <property type="entry name" value="SNF2-rel_dom"/>
    <property type="match status" value="1"/>
</dbReference>
<dbReference type="InterPro" id="IPR001650">
    <property type="entry name" value="Helicase_C-like"/>
</dbReference>
<dbReference type="PROSITE" id="PS51192">
    <property type="entry name" value="HELICASE_ATP_BIND_1"/>
    <property type="match status" value="1"/>
</dbReference>
<keyword evidence="2" id="KW-0863">Zinc-finger</keyword>
<keyword evidence="1" id="KW-0378">Hydrolase</keyword>
<evidence type="ECO:0000259" key="5">
    <source>
        <dbReference type="PROSITE" id="PS51192"/>
    </source>
</evidence>
<dbReference type="InterPro" id="IPR000330">
    <property type="entry name" value="SNF2_N"/>
</dbReference>
<feature type="compositionally biased region" description="Polar residues" evidence="3">
    <location>
        <begin position="1"/>
        <end position="14"/>
    </location>
</feature>
<dbReference type="Gene3D" id="3.40.50.300">
    <property type="entry name" value="P-loop containing nucleotide triphosphate hydrolases"/>
    <property type="match status" value="1"/>
</dbReference>
<keyword evidence="2" id="KW-0862">Zinc</keyword>
<dbReference type="SMART" id="SM00490">
    <property type="entry name" value="HELICc"/>
    <property type="match status" value="1"/>
</dbReference>
<dbReference type="GO" id="GO:0004386">
    <property type="term" value="F:helicase activity"/>
    <property type="evidence" value="ECO:0007669"/>
    <property type="project" value="UniProtKB-KW"/>
</dbReference>
<name>A0A5M6DAA8_9BACT</name>
<dbReference type="EMBL" id="VWOX01000008">
    <property type="protein sequence ID" value="KAA5542135.1"/>
    <property type="molecule type" value="Genomic_DNA"/>
</dbReference>
<evidence type="ECO:0000313" key="8">
    <source>
        <dbReference type="Proteomes" id="UP000324479"/>
    </source>
</evidence>
<dbReference type="InterPro" id="IPR038718">
    <property type="entry name" value="SNF2-like_sf"/>
</dbReference>
<dbReference type="SUPFAM" id="SSF52540">
    <property type="entry name" value="P-loop containing nucleoside triphosphate hydrolases"/>
    <property type="match status" value="2"/>
</dbReference>
<dbReference type="GO" id="GO:0016787">
    <property type="term" value="F:hydrolase activity"/>
    <property type="evidence" value="ECO:0007669"/>
    <property type="project" value="UniProtKB-KW"/>
</dbReference>
<dbReference type="GO" id="GO:0005524">
    <property type="term" value="F:ATP binding"/>
    <property type="evidence" value="ECO:0007669"/>
    <property type="project" value="InterPro"/>
</dbReference>
<organism evidence="7 8">
    <name type="scientific">Roseiconus nitratireducens</name>
    <dbReference type="NCBI Taxonomy" id="2605748"/>
    <lineage>
        <taxon>Bacteria</taxon>
        <taxon>Pseudomonadati</taxon>
        <taxon>Planctomycetota</taxon>
        <taxon>Planctomycetia</taxon>
        <taxon>Pirellulales</taxon>
        <taxon>Pirellulaceae</taxon>
        <taxon>Roseiconus</taxon>
    </lineage>
</organism>
<evidence type="ECO:0000313" key="7">
    <source>
        <dbReference type="EMBL" id="KAA5542135.1"/>
    </source>
</evidence>
<dbReference type="PANTHER" id="PTHR10799">
    <property type="entry name" value="SNF2/RAD54 HELICASE FAMILY"/>
    <property type="match status" value="1"/>
</dbReference>
<sequence length="946" mass="105989">MTSKTKNSQTSGSYTKRPSKPSSKPRSPRQKRGNVFHQRLGSLTFHQAIQLLGDDGAKLMRLGDRFSEINPDDVFLGGDLLRAKVADVGEKFHGPDTPPELADGTVIVTLTLQSARAKQIQTNCDSCDMPCHHVAVTLDYLLDSKSVLGLAVPPDESVPLEHLTEKEAFDRALDERRKRAAEEPMRVRSMDASIPWADYVVTSHNTGKSYRVALRGTEPHQSYCSCPDFRTNGLGTCKHVLNVAEKVQKRFSAARLAEPYTRKHISLRMHYGQDFGLRFNVPTRKNPSVLEIVGDLVDQSTTDAHDVMQRIEALEAKGRDLQIFPDAEEFIQRELIRKQLADKCEEIRRDPEGHPLREKLLTAKLLPYQLDGIAFATASGRAILADDMGLGKTIQGIGTAELLSRWAGIRRVLVICPASLKSQWRDEVARFSGRSVQLVMGTAPERIEQYQSDTFFTVCNYEQVLRDLEPIESVDWDLVILDEGQRIKNWESKTSNMIRSISSPFRLVLSGTPLENNLGELFTVTRFVDEHRLGSAFKFFNRHRVVDDKGKTIGYQHLDLLRERMKPILLRRTRGEVAKQLPNRIDQIIRVTPTDEQLEIHNGQMRIVAQITGKKFLTEMDLLRLRRALAIARMACDSTYLVTQQEPEYSSKLERLSELLESLLADPSRKIVLFSEWKRMLDRVESRLDQIGCDYVRLDGSVTQKKRPAIVSAFQDDPECRVILMTNAGSTGLNLQSANVVVNCDLPWNPAVLEQRIARAHRMGQKNPVHVYNLVTTDTIEEGLLDTLASKQELADASLNFDSETHAVAVSSGTDDLRKRLEKMKLPQFAAPVDESKRANVTAESQRIAERRRNVSKATGDLVTAALSLAGNLLGGPGDTPVDERTVDDLTRQLSDSVDRDAQDRPQLTITLEDETALRSLASTLASLLASSTRAPDHTNTQPTAD</sequence>
<evidence type="ECO:0000256" key="1">
    <source>
        <dbReference type="ARBA" id="ARBA00022801"/>
    </source>
</evidence>
<keyword evidence="7" id="KW-0067">ATP-binding</keyword>
<dbReference type="PROSITE" id="PS50966">
    <property type="entry name" value="ZF_SWIM"/>
    <property type="match status" value="1"/>
</dbReference>
<keyword evidence="7" id="KW-0547">Nucleotide-binding</keyword>
<gene>
    <name evidence="7" type="ORF">FYK55_15105</name>
</gene>
<dbReference type="InterPro" id="IPR014001">
    <property type="entry name" value="Helicase_ATP-bd"/>
</dbReference>
<dbReference type="GO" id="GO:0008270">
    <property type="term" value="F:zinc ion binding"/>
    <property type="evidence" value="ECO:0007669"/>
    <property type="project" value="UniProtKB-KW"/>
</dbReference>
<dbReference type="Proteomes" id="UP000324479">
    <property type="component" value="Unassembled WGS sequence"/>
</dbReference>
<keyword evidence="8" id="KW-1185">Reference proteome</keyword>
<dbReference type="InterPro" id="IPR049730">
    <property type="entry name" value="SNF2/RAD54-like_C"/>
</dbReference>
<feature type="region of interest" description="Disordered" evidence="3">
    <location>
        <begin position="1"/>
        <end position="33"/>
    </location>
</feature>
<dbReference type="CDD" id="cd18793">
    <property type="entry name" value="SF2_C_SNF"/>
    <property type="match status" value="1"/>
</dbReference>
<dbReference type="PROSITE" id="PS51194">
    <property type="entry name" value="HELICASE_CTER"/>
    <property type="match status" value="1"/>
</dbReference>
<dbReference type="CDD" id="cd17919">
    <property type="entry name" value="DEXHc_Snf"/>
    <property type="match status" value="1"/>
</dbReference>
<evidence type="ECO:0000256" key="2">
    <source>
        <dbReference type="PROSITE-ProRule" id="PRU00325"/>
    </source>
</evidence>
<dbReference type="Pfam" id="PF00271">
    <property type="entry name" value="Helicase_C"/>
    <property type="match status" value="1"/>
</dbReference>
<feature type="domain" description="SWIM-type" evidence="4">
    <location>
        <begin position="210"/>
        <end position="248"/>
    </location>
</feature>
<feature type="domain" description="Helicase ATP-binding" evidence="5">
    <location>
        <begin position="373"/>
        <end position="531"/>
    </location>
</feature>
<proteinExistence type="predicted"/>